<dbReference type="Proteomes" id="UP001151529">
    <property type="component" value="Chromosome 16"/>
</dbReference>
<dbReference type="EMBL" id="JAPFFL010000001">
    <property type="protein sequence ID" value="KAJ6751578.1"/>
    <property type="molecule type" value="Genomic_DNA"/>
</dbReference>
<comment type="caution">
    <text evidence="2">The sequence shown here is derived from an EMBL/GenBank/DDBJ whole genome shotgun (WGS) entry which is preliminary data.</text>
</comment>
<evidence type="ECO:0000313" key="3">
    <source>
        <dbReference type="Proteomes" id="UP001151529"/>
    </source>
</evidence>
<reference evidence="2" key="2">
    <citation type="journal article" date="2023" name="Int. J. Mol. Sci.">
        <title>De Novo Assembly and Annotation of 11 Diverse Shrub Willow (Salix) Genomes Reveals Novel Gene Organization in Sex-Linked Regions.</title>
        <authorList>
            <person name="Hyden B."/>
            <person name="Feng K."/>
            <person name="Yates T.B."/>
            <person name="Jawdy S."/>
            <person name="Cereghino C."/>
            <person name="Smart L.B."/>
            <person name="Muchero W."/>
        </authorList>
    </citation>
    <scope>NUCLEOTIDE SEQUENCE [LARGE SCALE GENOMIC DNA]</scope>
    <source>
        <tissue evidence="2">Shoot tip</tissue>
    </source>
</reference>
<feature type="region of interest" description="Disordered" evidence="1">
    <location>
        <begin position="295"/>
        <end position="320"/>
    </location>
</feature>
<dbReference type="InterPro" id="IPR036249">
    <property type="entry name" value="Thioredoxin-like_sf"/>
</dbReference>
<dbReference type="Pfam" id="PF06999">
    <property type="entry name" value="Suc_Fer-like"/>
    <property type="match status" value="1"/>
</dbReference>
<dbReference type="AlphaFoldDB" id="A0A9Q0VNB4"/>
<name>A0A9Q0VNB4_SALVM</name>
<keyword evidence="3" id="KW-1185">Reference proteome</keyword>
<dbReference type="InterPro" id="IPR009737">
    <property type="entry name" value="Aim32/Apd1-like"/>
</dbReference>
<reference evidence="2" key="1">
    <citation type="submission" date="2022-11" db="EMBL/GenBank/DDBJ databases">
        <authorList>
            <person name="Hyden B.L."/>
            <person name="Feng K."/>
            <person name="Yates T."/>
            <person name="Jawdy S."/>
            <person name="Smart L.B."/>
            <person name="Muchero W."/>
        </authorList>
    </citation>
    <scope>NUCLEOTIDE SEQUENCE</scope>
    <source>
        <tissue evidence="2">Shoot tip</tissue>
    </source>
</reference>
<dbReference type="SUPFAM" id="SSF52833">
    <property type="entry name" value="Thioredoxin-like"/>
    <property type="match status" value="1"/>
</dbReference>
<dbReference type="OrthoDB" id="10253744at2759"/>
<evidence type="ECO:0000256" key="1">
    <source>
        <dbReference type="SAM" id="MobiDB-lite"/>
    </source>
</evidence>
<dbReference type="PANTHER" id="PTHR31902">
    <property type="entry name" value="ACTIN PATCHES DISTAL PROTEIN 1"/>
    <property type="match status" value="1"/>
</dbReference>
<sequence length="397" mass="43662">MRIAHPARSLISFTLNFSSPPLTKPLSSHSLTSNPAERPRRRVLQLSMAETENVSTTEIEDAAAKYGFTRSEMYKANLAGTVDPYDRHVFICFKNPDAWLPRVEEDDLPKLVSAAFKARKNDITVKTKVTICEAGEGSEFENGDVLIFPEMIKYKDLKDSDVNGFVDDVIVNGKPWASGVQEVFTGSHVFVCAHGSRDKRCGVCGPVLIEKLKEGIESRGLKDKVFVSACSHVGGHKYAGNLIVFSPDSEGKTMGHWYGYVTPEDVPEILDQHIEKGLVIERIWRGQLGLSTENGEKVGKQKLPNGKHKTKSKKHEETAAEAGKDNVASCCQGANGFSCCRDGSSEIIKENKLEEKIEGHGKKGLDKLSRWIGSVEQSDVLCSSCCSWSNSDYCSGL</sequence>
<organism evidence="2 3">
    <name type="scientific">Salix viminalis</name>
    <name type="common">Common osier</name>
    <name type="synonym">Basket willow</name>
    <dbReference type="NCBI Taxonomy" id="40686"/>
    <lineage>
        <taxon>Eukaryota</taxon>
        <taxon>Viridiplantae</taxon>
        <taxon>Streptophyta</taxon>
        <taxon>Embryophyta</taxon>
        <taxon>Tracheophyta</taxon>
        <taxon>Spermatophyta</taxon>
        <taxon>Magnoliopsida</taxon>
        <taxon>eudicotyledons</taxon>
        <taxon>Gunneridae</taxon>
        <taxon>Pentapetalae</taxon>
        <taxon>rosids</taxon>
        <taxon>fabids</taxon>
        <taxon>Malpighiales</taxon>
        <taxon>Salicaceae</taxon>
        <taxon>Saliceae</taxon>
        <taxon>Salix</taxon>
    </lineage>
</organism>
<dbReference type="CDD" id="cd03062">
    <property type="entry name" value="TRX_Fd_Sucrase"/>
    <property type="match status" value="1"/>
</dbReference>
<dbReference type="PANTHER" id="PTHR31902:SF10">
    <property type="entry name" value="SUCRASE_FERREDOXIN-LIKE FAMILY PROTEIN"/>
    <property type="match status" value="1"/>
</dbReference>
<proteinExistence type="predicted"/>
<dbReference type="FunFam" id="3.40.30.10:FF:000213">
    <property type="entry name" value="APD1p protein"/>
    <property type="match status" value="1"/>
</dbReference>
<gene>
    <name evidence="2" type="ORF">OIU85_002050</name>
</gene>
<evidence type="ECO:0000313" key="2">
    <source>
        <dbReference type="EMBL" id="KAJ6751578.1"/>
    </source>
</evidence>
<protein>
    <submittedName>
        <fullName evidence="2">Uncharacterized protein</fullName>
    </submittedName>
</protein>
<dbReference type="Gene3D" id="3.40.30.10">
    <property type="entry name" value="Glutaredoxin"/>
    <property type="match status" value="2"/>
</dbReference>
<accession>A0A9Q0VNB4</accession>